<name>A0A4Z2JBK8_9TELE</name>
<feature type="domain" description="Stereocilin LRR" evidence="2">
    <location>
        <begin position="859"/>
        <end position="894"/>
    </location>
</feature>
<dbReference type="InterPro" id="IPR048992">
    <property type="entry name" value="Stereocilin_LRR"/>
</dbReference>
<dbReference type="Proteomes" id="UP000314294">
    <property type="component" value="Unassembled WGS sequence"/>
</dbReference>
<evidence type="ECO:0000256" key="1">
    <source>
        <dbReference type="SAM" id="MobiDB-lite"/>
    </source>
</evidence>
<dbReference type="Pfam" id="PF21058">
    <property type="entry name" value="Stereocilin"/>
    <property type="match status" value="3"/>
</dbReference>
<dbReference type="EMBL" id="SRLO01000014">
    <property type="protein sequence ID" value="TNN86692.1"/>
    <property type="molecule type" value="Genomic_DNA"/>
</dbReference>
<evidence type="ECO:0000259" key="2">
    <source>
        <dbReference type="Pfam" id="PF21058"/>
    </source>
</evidence>
<feature type="domain" description="Stereocilin LRR" evidence="2">
    <location>
        <begin position="895"/>
        <end position="1067"/>
    </location>
</feature>
<feature type="domain" description="Stereocilin LRR" evidence="2">
    <location>
        <begin position="1068"/>
        <end position="1142"/>
    </location>
</feature>
<keyword evidence="4" id="KW-1185">Reference proteome</keyword>
<protein>
    <recommendedName>
        <fullName evidence="2">Stereocilin LRR domain-containing protein</fullName>
    </recommendedName>
</protein>
<feature type="region of interest" description="Disordered" evidence="1">
    <location>
        <begin position="292"/>
        <end position="315"/>
    </location>
</feature>
<evidence type="ECO:0000313" key="3">
    <source>
        <dbReference type="EMBL" id="TNN86692.1"/>
    </source>
</evidence>
<reference evidence="3 4" key="1">
    <citation type="submission" date="2019-03" db="EMBL/GenBank/DDBJ databases">
        <title>First draft genome of Liparis tanakae, snailfish: a comprehensive survey of snailfish specific genes.</title>
        <authorList>
            <person name="Kim W."/>
            <person name="Song I."/>
            <person name="Jeong J.-H."/>
            <person name="Kim D."/>
            <person name="Kim S."/>
            <person name="Ryu S."/>
            <person name="Song J.Y."/>
            <person name="Lee S.K."/>
        </authorList>
    </citation>
    <scope>NUCLEOTIDE SEQUENCE [LARGE SCALE GENOMIC DNA]</scope>
    <source>
        <tissue evidence="3">Muscle</tissue>
    </source>
</reference>
<evidence type="ECO:0000313" key="4">
    <source>
        <dbReference type="Proteomes" id="UP000314294"/>
    </source>
</evidence>
<proteinExistence type="predicted"/>
<comment type="caution">
    <text evidence="3">The sequence shown here is derived from an EMBL/GenBank/DDBJ whole genome shotgun (WGS) entry which is preliminary data.</text>
</comment>
<accession>A0A4Z2JBK8</accession>
<sequence length="1216" mass="134034">MVCIMFGIICDVKQVSSQPKLIQRRSDQTSDDAIKLEEDIQKVINQIHSLSGENGNKRISSPGDGFDLNAYYGVLSNLYAVFQPPTRERFIDDLPRTLVCILSGRRDCGLEAELAKAVSLELGKPLLALVSSLRSQTCSDGESSSFLRAYIRMGASTGINHNVSWSFTNSITDILLEIFLAPAETLCTYPGPECPNPPSAPFQRSRSGAKDAADNTHDILFKCDRQNLAGLNDTLCADVLAGSRAASSTSVLPFCQALSSLSPAQVEQVWSNMCHVIQTVASPLLGGWSECSVGDSRPSPDGTAPSGTPPPPGSAPYRVVREASNLKLLACNYNSWAEHKAVDAVLVSLCSDNQREEFVKQVCHNAWLMRKLLWDQMNSWLYGYCANSSTDPAYMVSQFCVYEEWIAHHSFQVEPSLLEFCMSLDGPRLTALMCEQSRFFMLLFSNPANGRFMPNCTNRPPPPPFPNVDLLILDSCRYSEWQDVTQITVDVLSQCIRLDLNGFTKAVCSNATFLSRLLRNKENAWLENHCNSSLAFALPEPTEAFSMADWCDYQTWGERRVDDSVVGLCWQHDQLAFQKNVCCEASLFEKLLQDPRNQWVESVCTDIKDIEEILVLPQVCKYSEWTRPIIVDMTELALCAEIDPDNFTSKVCANDTVLQNLLANQDNTWLIKHCANYSTPGVFPGGDQGPGPIGFNPAEQCQYSSWSISLPDVALLTLCWEHDQNNFVSSICPNADLLSSLSREPSSMWVASMCTTYTNYTTTTTGTPTTTTTAEPHFCLARNLVRRFNWTCSADFTSACQPGASQNVALQMMVRCWVESLSSRVEDLLTPPVAAVLEQAVSTTVVILLALEEAQNTSLHVTENIRLSVLASVVRYLETENNFDNKRVLLQCFGEYFSIPLSSLSSVLSAAHISTVRLILQYYSGHKDTLQLPDEYLSTMVSVLFQTHLVKAVSLFPELAPLLAAASPADIHALPSLQNNINRRAFGIWYSKVLPPSLIIRGNQSLIRDTGNVIAYLPFNNFQHLSSAQLLDGLDVLQRNSLTPLKLEFIAHSLIATDRNLTAQDFTSPDRLAELSHLLPSLGVTFLQGVAPSQLLAALPALASVSFSPAQLTASGQLQRLGSLVVGMKTETLLALTSDRLLSSLPAMAQPIAGLSQPQGFPEVVGWLDDVEPLLFWTPLLSVLPRTRLLVDNINTASTKPWNTQQIGATNAVFDK</sequence>
<dbReference type="OrthoDB" id="8195838at2759"/>
<gene>
    <name evidence="3" type="ORF">EYF80_003160</name>
</gene>
<organism evidence="3 4">
    <name type="scientific">Liparis tanakae</name>
    <name type="common">Tanaka's snailfish</name>
    <dbReference type="NCBI Taxonomy" id="230148"/>
    <lineage>
        <taxon>Eukaryota</taxon>
        <taxon>Metazoa</taxon>
        <taxon>Chordata</taxon>
        <taxon>Craniata</taxon>
        <taxon>Vertebrata</taxon>
        <taxon>Euteleostomi</taxon>
        <taxon>Actinopterygii</taxon>
        <taxon>Neopterygii</taxon>
        <taxon>Teleostei</taxon>
        <taxon>Neoteleostei</taxon>
        <taxon>Acanthomorphata</taxon>
        <taxon>Eupercaria</taxon>
        <taxon>Perciformes</taxon>
        <taxon>Cottioidei</taxon>
        <taxon>Cottales</taxon>
        <taxon>Liparidae</taxon>
        <taxon>Liparis</taxon>
    </lineage>
</organism>
<dbReference type="AlphaFoldDB" id="A0A4Z2JBK8"/>